<reference evidence="5 6" key="1">
    <citation type="submission" date="2009-08" db="EMBL/GenBank/DDBJ databases">
        <title>The Genome Sequence of Spizellomyces punctatus strain DAOM BR117.</title>
        <authorList>
            <consortium name="The Broad Institute Genome Sequencing Platform"/>
            <person name="Russ C."/>
            <person name="Cuomo C."/>
            <person name="Shea T."/>
            <person name="Young S.K."/>
            <person name="Zeng Q."/>
            <person name="Koehrsen M."/>
            <person name="Haas B."/>
            <person name="Borodovsky M."/>
            <person name="Guigo R."/>
            <person name="Alvarado L."/>
            <person name="Berlin A."/>
            <person name="Bochicchio J."/>
            <person name="Borenstein D."/>
            <person name="Chapman S."/>
            <person name="Chen Z."/>
            <person name="Engels R."/>
            <person name="Freedman E."/>
            <person name="Gellesch M."/>
            <person name="Goldberg J."/>
            <person name="Griggs A."/>
            <person name="Gujja S."/>
            <person name="Heiman D."/>
            <person name="Hepburn T."/>
            <person name="Howarth C."/>
            <person name="Jen D."/>
            <person name="Larson L."/>
            <person name="Lewis B."/>
            <person name="Mehta T."/>
            <person name="Park D."/>
            <person name="Pearson M."/>
            <person name="Roberts A."/>
            <person name="Saif S."/>
            <person name="Shenoy N."/>
            <person name="Sisk P."/>
            <person name="Stolte C."/>
            <person name="Sykes S."/>
            <person name="Thomson T."/>
            <person name="Walk T."/>
            <person name="White J."/>
            <person name="Yandava C."/>
            <person name="Burger G."/>
            <person name="Gray M.W."/>
            <person name="Holland P.W.H."/>
            <person name="King N."/>
            <person name="Lang F.B.F."/>
            <person name="Roger A.J."/>
            <person name="Ruiz-Trillo I."/>
            <person name="Lander E."/>
            <person name="Nusbaum C."/>
        </authorList>
    </citation>
    <scope>NUCLEOTIDE SEQUENCE [LARGE SCALE GENOMIC DNA]</scope>
    <source>
        <strain evidence="5 6">DAOM BR117</strain>
    </source>
</reference>
<evidence type="ECO:0000256" key="2">
    <source>
        <dbReference type="ARBA" id="ARBA00023239"/>
    </source>
</evidence>
<keyword evidence="2" id="KW-0456">Lyase</keyword>
<evidence type="ECO:0000313" key="5">
    <source>
        <dbReference type="EMBL" id="KND04753.1"/>
    </source>
</evidence>
<dbReference type="Proteomes" id="UP000053201">
    <property type="component" value="Unassembled WGS sequence"/>
</dbReference>
<evidence type="ECO:0000256" key="3">
    <source>
        <dbReference type="SAM" id="SignalP"/>
    </source>
</evidence>
<accession>A0A0L0HUG5</accession>
<dbReference type="OrthoDB" id="63533at2759"/>
<dbReference type="InterPro" id="IPR008929">
    <property type="entry name" value="Chondroitin_lyas"/>
</dbReference>
<evidence type="ECO:0000313" key="6">
    <source>
        <dbReference type="Proteomes" id="UP000053201"/>
    </source>
</evidence>
<keyword evidence="1 3" id="KW-0732">Signal</keyword>
<dbReference type="GeneID" id="27684181"/>
<proteinExistence type="predicted"/>
<feature type="domain" description="Alginate lyase" evidence="4">
    <location>
        <begin position="91"/>
        <end position="197"/>
    </location>
</feature>
<evidence type="ECO:0000259" key="4">
    <source>
        <dbReference type="Pfam" id="PF05426"/>
    </source>
</evidence>
<dbReference type="InterPro" id="IPR008397">
    <property type="entry name" value="Alginate_lyase_dom"/>
</dbReference>
<sequence length="515" mass="57101">MATTIPLLSYLLGVILFATLPYASGLVYPTDASGKPLPNSIQTYYIDALNLWRNRDLYQSGLDDLNPAVKRVARLGNASVDDQTVYTVTAKNKSQLAPSNNPHDYYSLARYFWPNNLTVNGLPYVRIDGRLNPESTQVADEAWLSKVVEDVWNAGLAWFWTGDVRYADVGVKRLRQWFLDDATRMNPTLEFAEVVKGRTAPQTVTIPSNIPPGWPGTTTDDVWDHIPVGWPGRPAGVARIKRQVPATSITFAPYNGSLMAMSTFYELIDGVSLLRTSPSLTSKDLASFTNWTTAYLQWLQTSPRGQYESSRTDYRGVWYDVQEVSLLLYLNRTNDASQVLRNRSSYRIATAISPNGNIPVELAKTSSWESSVTFVQGLFALGTLSQNGGLEVDLFTVSTSDGRNIQRALDFLYPFALVNGSGWPVPSNRAFQNGEAITQLCKEAWVVYGDQKYQRAVQTLQGGNPETWNPSRLWAPYLAFDAAVEAAAWKGAVANWRLVLGMMVLSIVGIGFSTA</sequence>
<dbReference type="EMBL" id="KQ257450">
    <property type="protein sequence ID" value="KND04753.1"/>
    <property type="molecule type" value="Genomic_DNA"/>
</dbReference>
<dbReference type="Pfam" id="PF05426">
    <property type="entry name" value="Alginate_lyase"/>
    <property type="match status" value="2"/>
</dbReference>
<feature type="signal peptide" evidence="3">
    <location>
        <begin position="1"/>
        <end position="25"/>
    </location>
</feature>
<dbReference type="AlphaFoldDB" id="A0A0L0HUG5"/>
<keyword evidence="6" id="KW-1185">Reference proteome</keyword>
<feature type="domain" description="Alginate lyase" evidence="4">
    <location>
        <begin position="263"/>
        <end position="423"/>
    </location>
</feature>
<dbReference type="VEuPathDB" id="FungiDB:SPPG_00458"/>
<dbReference type="eggNOG" id="ENOG502QSID">
    <property type="taxonomic scope" value="Eukaryota"/>
</dbReference>
<dbReference type="InParanoid" id="A0A0L0HUG5"/>
<feature type="chain" id="PRO_5005540095" description="Alginate lyase domain-containing protein" evidence="3">
    <location>
        <begin position="26"/>
        <end position="515"/>
    </location>
</feature>
<dbReference type="STRING" id="645134.A0A0L0HUG5"/>
<name>A0A0L0HUG5_SPIPD</name>
<gene>
    <name evidence="5" type="ORF">SPPG_00458</name>
</gene>
<dbReference type="OMA" id="KNNHGTC"/>
<organism evidence="5 6">
    <name type="scientific">Spizellomyces punctatus (strain DAOM BR117)</name>
    <dbReference type="NCBI Taxonomy" id="645134"/>
    <lineage>
        <taxon>Eukaryota</taxon>
        <taxon>Fungi</taxon>
        <taxon>Fungi incertae sedis</taxon>
        <taxon>Chytridiomycota</taxon>
        <taxon>Chytridiomycota incertae sedis</taxon>
        <taxon>Chytridiomycetes</taxon>
        <taxon>Spizellomycetales</taxon>
        <taxon>Spizellomycetaceae</taxon>
        <taxon>Spizellomyces</taxon>
    </lineage>
</organism>
<dbReference type="GO" id="GO:0042597">
    <property type="term" value="C:periplasmic space"/>
    <property type="evidence" value="ECO:0007669"/>
    <property type="project" value="InterPro"/>
</dbReference>
<evidence type="ECO:0000256" key="1">
    <source>
        <dbReference type="ARBA" id="ARBA00022729"/>
    </source>
</evidence>
<protein>
    <recommendedName>
        <fullName evidence="4">Alginate lyase domain-containing protein</fullName>
    </recommendedName>
</protein>
<dbReference type="RefSeq" id="XP_016612792.1">
    <property type="nucleotide sequence ID" value="XM_016748783.1"/>
</dbReference>
<dbReference type="GO" id="GO:0016829">
    <property type="term" value="F:lyase activity"/>
    <property type="evidence" value="ECO:0007669"/>
    <property type="project" value="UniProtKB-KW"/>
</dbReference>
<dbReference type="SUPFAM" id="SSF48230">
    <property type="entry name" value="Chondroitin AC/alginate lyase"/>
    <property type="match status" value="1"/>
</dbReference>
<dbReference type="Gene3D" id="1.50.10.100">
    <property type="entry name" value="Chondroitin AC/alginate lyase"/>
    <property type="match status" value="1"/>
</dbReference>